<organism evidence="3 4">
    <name type="scientific">Endozoicomonas lisbonensis</name>
    <dbReference type="NCBI Taxonomy" id="3120522"/>
    <lineage>
        <taxon>Bacteria</taxon>
        <taxon>Pseudomonadati</taxon>
        <taxon>Pseudomonadota</taxon>
        <taxon>Gammaproteobacteria</taxon>
        <taxon>Oceanospirillales</taxon>
        <taxon>Endozoicomonadaceae</taxon>
        <taxon>Endozoicomonas</taxon>
    </lineage>
</organism>
<dbReference type="InterPro" id="IPR038765">
    <property type="entry name" value="Papain-like_cys_pep_sf"/>
</dbReference>
<sequence>MINRQAGSREMIQPFNPDAFTRSGIAKSQLAGNILRFSENNQIGTEDRGVFWQSKGAKKFGRAVKLFIDRRQQLNAKLKLQTNQGQQVVVDTGLKQRSIKVISPEECKNLVNLNKSDPVSAIHQAEIGLLEMVVRNNHAGVNEAMDNLKSVFQQQYPNDWQEKYPAFLKNEAKEILQLSQKHSGRSFLARIFLGKLKYKKVMEVLNKKIDKQQGELKKLETDRIIQGVQAKARTPRRPEARSQNWRATKPLRNRGAAPVADNNTSQIPRQNTPEPVVRTQQAVSPSLANTPEARTPEGRVPVAEESPEIKRQLAFEIIRDRSEEIKAEDYQLAEEYDLLNSDMVEALLKEGDVSHAVQTFTELARALRPEKQVSDKPSFAEPAQPTDTPDSQNRAGQQRQALSAGDQRLMARLMREKDFSGKPLVQSEGEFRQLFAGLPDGSVSDDQAISALRHFRKLQQYQDMISVRFTPDMYPILLRSNALEDDAMELNPAGLDADIYAQLNTPENRTQMRKEALLNAFKTVGKYKDVVPERTAIDQIHEAGMKPLASGLYNWGNNCFMNASLQMIAIHMAAPELSDVVLDYQPAGLTEEQTMLYLQLQQSFLNVCDAINDRDSQPVALVSLQRQFMQDYLKYSQATGRQAASFILADQQPDSLRPALIPQQDPHEFLNDLADIFGLSHHPKCSVHLYDHKKMMYQGKERLRKTMDEGGHAFLPISVNRQSPKTISRCVSAHLSPEKLDEFNRFKWDRADKARVGLADGDQVDTLKQQAFVSSGQRPPDRLMLQMKIFGFENGAASKLNDEAATLMAHSDRRVRIPIASNPDGEPNNKEYDITGIVCHRGSSSTSGHYVSLRFEGDKVIVCDDDVVLELNEYARFRGRPLYKNWQDFCAKEKLTGYLFSLQKVKSRAMAMGG</sequence>
<protein>
    <recommendedName>
        <fullName evidence="2">USP domain-containing protein</fullName>
    </recommendedName>
</protein>
<dbReference type="InterPro" id="IPR050164">
    <property type="entry name" value="Peptidase_C19"/>
</dbReference>
<dbReference type="InterPro" id="IPR018200">
    <property type="entry name" value="USP_CS"/>
</dbReference>
<comment type="caution">
    <text evidence="3">The sequence shown here is derived from an EMBL/GenBank/DDBJ whole genome shotgun (WGS) entry which is preliminary data.</text>
</comment>
<dbReference type="EMBL" id="JBEWTB010000002">
    <property type="protein sequence ID" value="MET4757807.1"/>
    <property type="molecule type" value="Genomic_DNA"/>
</dbReference>
<name>A0ABV2SJ77_9GAMM</name>
<proteinExistence type="predicted"/>
<evidence type="ECO:0000259" key="2">
    <source>
        <dbReference type="PROSITE" id="PS50235"/>
    </source>
</evidence>
<dbReference type="Gene3D" id="3.90.70.10">
    <property type="entry name" value="Cysteine proteinases"/>
    <property type="match status" value="1"/>
</dbReference>
<dbReference type="SUPFAM" id="SSF54001">
    <property type="entry name" value="Cysteine proteinases"/>
    <property type="match status" value="1"/>
</dbReference>
<dbReference type="Pfam" id="PF00443">
    <property type="entry name" value="UCH"/>
    <property type="match status" value="1"/>
</dbReference>
<feature type="domain" description="USP" evidence="2">
    <location>
        <begin position="550"/>
        <end position="889"/>
    </location>
</feature>
<feature type="compositionally biased region" description="Polar residues" evidence="1">
    <location>
        <begin position="385"/>
        <end position="401"/>
    </location>
</feature>
<dbReference type="PROSITE" id="PS00972">
    <property type="entry name" value="USP_1"/>
    <property type="match status" value="1"/>
</dbReference>
<evidence type="ECO:0000313" key="3">
    <source>
        <dbReference type="EMBL" id="MET4757807.1"/>
    </source>
</evidence>
<dbReference type="PROSITE" id="PS50235">
    <property type="entry name" value="USP_3"/>
    <property type="match status" value="1"/>
</dbReference>
<keyword evidence="4" id="KW-1185">Reference proteome</keyword>
<feature type="compositionally biased region" description="Polar residues" evidence="1">
    <location>
        <begin position="261"/>
        <end position="289"/>
    </location>
</feature>
<dbReference type="CDD" id="cd02257">
    <property type="entry name" value="Peptidase_C19"/>
    <property type="match status" value="1"/>
</dbReference>
<feature type="region of interest" description="Disordered" evidence="1">
    <location>
        <begin position="368"/>
        <end position="404"/>
    </location>
</feature>
<evidence type="ECO:0000313" key="4">
    <source>
        <dbReference type="Proteomes" id="UP001549366"/>
    </source>
</evidence>
<reference evidence="3 4" key="1">
    <citation type="submission" date="2024-06" db="EMBL/GenBank/DDBJ databases">
        <title>Genomic Encyclopedia of Type Strains, Phase V (KMG-V): Genome sequencing to study the core and pangenomes of soil and plant-associated prokaryotes.</title>
        <authorList>
            <person name="Whitman W."/>
        </authorList>
    </citation>
    <scope>NUCLEOTIDE SEQUENCE [LARGE SCALE GENOMIC DNA]</scope>
    <source>
        <strain evidence="3 4">NE40</strain>
    </source>
</reference>
<feature type="region of interest" description="Disordered" evidence="1">
    <location>
        <begin position="227"/>
        <end position="305"/>
    </location>
</feature>
<evidence type="ECO:0000256" key="1">
    <source>
        <dbReference type="SAM" id="MobiDB-lite"/>
    </source>
</evidence>
<dbReference type="InterPro" id="IPR001394">
    <property type="entry name" value="Peptidase_C19_UCH"/>
</dbReference>
<gene>
    <name evidence="3" type="ORF">V5J35_002999</name>
</gene>
<dbReference type="InterPro" id="IPR028889">
    <property type="entry name" value="USP"/>
</dbReference>
<accession>A0ABV2SJ77</accession>
<dbReference type="Proteomes" id="UP001549366">
    <property type="component" value="Unassembled WGS sequence"/>
</dbReference>
<dbReference type="PANTHER" id="PTHR24006">
    <property type="entry name" value="UBIQUITIN CARBOXYL-TERMINAL HYDROLASE"/>
    <property type="match status" value="1"/>
</dbReference>